<dbReference type="Proteomes" id="UP001178888">
    <property type="component" value="Unassembled WGS sequence"/>
</dbReference>
<evidence type="ECO:0000256" key="6">
    <source>
        <dbReference type="ARBA" id="ARBA00023065"/>
    </source>
</evidence>
<dbReference type="InterPro" id="IPR003593">
    <property type="entry name" value="AAA+_ATPase"/>
</dbReference>
<dbReference type="InterPro" id="IPR041685">
    <property type="entry name" value="AAA_GajA/Old/RecF-like"/>
</dbReference>
<keyword evidence="8" id="KW-0812">Transmembrane</keyword>
<keyword evidence="3" id="KW-1003">Cell membrane</keyword>
<dbReference type="RefSeq" id="WP_308914346.1">
    <property type="nucleotide sequence ID" value="NZ_JAVGVR010000002.1"/>
</dbReference>
<dbReference type="Pfam" id="PF13175">
    <property type="entry name" value="AAA_15"/>
    <property type="match status" value="1"/>
</dbReference>
<keyword evidence="5" id="KW-0408">Iron</keyword>
<evidence type="ECO:0000256" key="8">
    <source>
        <dbReference type="SAM" id="Phobius"/>
    </source>
</evidence>
<protein>
    <submittedName>
        <fullName evidence="10">AAA family ATPase</fullName>
    </submittedName>
</protein>
<accession>A0AA90R780</accession>
<evidence type="ECO:0000256" key="1">
    <source>
        <dbReference type="ARBA" id="ARBA00004202"/>
    </source>
</evidence>
<dbReference type="CDD" id="cd00267">
    <property type="entry name" value="ABC_ATPase"/>
    <property type="match status" value="1"/>
</dbReference>
<keyword evidence="7 8" id="KW-0472">Membrane</keyword>
<comment type="caution">
    <text evidence="10">The sequence shown here is derived from an EMBL/GenBank/DDBJ whole genome shotgun (WGS) entry which is preliminary data.</text>
</comment>
<evidence type="ECO:0000313" key="11">
    <source>
        <dbReference type="Proteomes" id="UP001178888"/>
    </source>
</evidence>
<dbReference type="InterPro" id="IPR051535">
    <property type="entry name" value="Siderophore_ABC-ATPase"/>
</dbReference>
<dbReference type="SMART" id="SM00382">
    <property type="entry name" value="AAA"/>
    <property type="match status" value="1"/>
</dbReference>
<evidence type="ECO:0000256" key="3">
    <source>
        <dbReference type="ARBA" id="ARBA00022475"/>
    </source>
</evidence>
<keyword evidence="8" id="KW-1133">Transmembrane helix</keyword>
<sequence>MLNNINSTFTLYFYKRGKMIIVLIIAIHFPKGRFTHMIYLKSFKLSPHTVKNPNAYPYNVFRKITGEVFVFNNITVLYGNNGSGKSTLLNLIANKLNITGAEDLTNNGYNTYPPDYMMDCSYNLGENKSDGESNRIPPNSQYIKSEDILYEIKKIQQEAVLKEGYLYQHSKLGYTKENLEKLKHSSQMYKQIEIMKFANEKYSNGETSMQIFDEYLAPNGLYLLDEPETSLSPTNQIQLAEEINKLARFFNCQFVIATHSPFMLGTLDAKIYNLDAPLLRTYRWTELENVRYFYDFFRDRKNEFE</sequence>
<evidence type="ECO:0000256" key="2">
    <source>
        <dbReference type="ARBA" id="ARBA00022448"/>
    </source>
</evidence>
<evidence type="ECO:0000256" key="5">
    <source>
        <dbReference type="ARBA" id="ARBA00023004"/>
    </source>
</evidence>
<dbReference type="InterPro" id="IPR027417">
    <property type="entry name" value="P-loop_NTPase"/>
</dbReference>
<keyword evidence="11" id="KW-1185">Reference proteome</keyword>
<dbReference type="AlphaFoldDB" id="A0AA90R780"/>
<proteinExistence type="predicted"/>
<keyword evidence="6" id="KW-0406">Ion transport</keyword>
<reference evidence="10" key="1">
    <citation type="submission" date="2023-08" db="EMBL/GenBank/DDBJ databases">
        <title>Nitrogen cycling bacteria in agricultural field soils.</title>
        <authorList>
            <person name="Jang J."/>
        </authorList>
    </citation>
    <scope>NUCLEOTIDE SEQUENCE</scope>
    <source>
        <strain evidence="10">PS3-36</strain>
    </source>
</reference>
<keyword evidence="2" id="KW-0813">Transport</keyword>
<name>A0AA90R780_9BACI</name>
<dbReference type="PANTHER" id="PTHR42771:SF2">
    <property type="entry name" value="IRON(3+)-HYDROXAMATE IMPORT ATP-BINDING PROTEIN FHUC"/>
    <property type="match status" value="1"/>
</dbReference>
<gene>
    <name evidence="10" type="ORF">RCG21_31205</name>
</gene>
<evidence type="ECO:0000256" key="4">
    <source>
        <dbReference type="ARBA" id="ARBA00022496"/>
    </source>
</evidence>
<keyword evidence="4" id="KW-0410">Iron transport</keyword>
<feature type="transmembrane region" description="Helical" evidence="8">
    <location>
        <begin position="12"/>
        <end position="29"/>
    </location>
</feature>
<comment type="subcellular location">
    <subcellularLocation>
        <location evidence="1">Cell membrane</location>
        <topology evidence="1">Peripheral membrane protein</topology>
    </subcellularLocation>
</comment>
<dbReference type="EMBL" id="JAVGVR010000002">
    <property type="protein sequence ID" value="MDQ6600695.1"/>
    <property type="molecule type" value="Genomic_DNA"/>
</dbReference>
<dbReference type="GO" id="GO:0005886">
    <property type="term" value="C:plasma membrane"/>
    <property type="evidence" value="ECO:0007669"/>
    <property type="project" value="UniProtKB-SubCell"/>
</dbReference>
<evidence type="ECO:0000256" key="7">
    <source>
        <dbReference type="ARBA" id="ARBA00023136"/>
    </source>
</evidence>
<dbReference type="GO" id="GO:0006826">
    <property type="term" value="P:iron ion transport"/>
    <property type="evidence" value="ECO:0007669"/>
    <property type="project" value="UniProtKB-KW"/>
</dbReference>
<evidence type="ECO:0000313" key="10">
    <source>
        <dbReference type="EMBL" id="MDQ6600695.1"/>
    </source>
</evidence>
<feature type="domain" description="AAA+ ATPase" evidence="9">
    <location>
        <begin position="71"/>
        <end position="277"/>
    </location>
</feature>
<dbReference type="Gene3D" id="3.40.50.300">
    <property type="entry name" value="P-loop containing nucleotide triphosphate hydrolases"/>
    <property type="match status" value="1"/>
</dbReference>
<dbReference type="PANTHER" id="PTHR42771">
    <property type="entry name" value="IRON(3+)-HYDROXAMATE IMPORT ATP-BINDING PROTEIN FHUC"/>
    <property type="match status" value="1"/>
</dbReference>
<evidence type="ECO:0000259" key="9">
    <source>
        <dbReference type="SMART" id="SM00382"/>
    </source>
</evidence>
<organism evidence="10 11">
    <name type="scientific">Bacillus salipaludis</name>
    <dbReference type="NCBI Taxonomy" id="2547811"/>
    <lineage>
        <taxon>Bacteria</taxon>
        <taxon>Bacillati</taxon>
        <taxon>Bacillota</taxon>
        <taxon>Bacilli</taxon>
        <taxon>Bacillales</taxon>
        <taxon>Bacillaceae</taxon>
        <taxon>Bacillus</taxon>
    </lineage>
</organism>
<dbReference type="SUPFAM" id="SSF52540">
    <property type="entry name" value="P-loop containing nucleoside triphosphate hydrolases"/>
    <property type="match status" value="1"/>
</dbReference>